<dbReference type="InterPro" id="IPR003599">
    <property type="entry name" value="Ig_sub"/>
</dbReference>
<evidence type="ECO:0000313" key="4">
    <source>
        <dbReference type="Proteomes" id="UP000694866"/>
    </source>
</evidence>
<proteinExistence type="predicted"/>
<accession>A0A9R1SUW3</accession>
<evidence type="ECO:0000256" key="2">
    <source>
        <dbReference type="SAM" id="SignalP"/>
    </source>
</evidence>
<feature type="transmembrane region" description="Helical" evidence="1">
    <location>
        <begin position="662"/>
        <end position="683"/>
    </location>
</feature>
<evidence type="ECO:0000256" key="1">
    <source>
        <dbReference type="SAM" id="Phobius"/>
    </source>
</evidence>
<keyword evidence="2" id="KW-0732">Signal</keyword>
<keyword evidence="4" id="KW-1185">Reference proteome</keyword>
<dbReference type="OrthoDB" id="6380398at2759"/>
<dbReference type="PROSITE" id="PS50835">
    <property type="entry name" value="IG_LIKE"/>
    <property type="match status" value="1"/>
</dbReference>
<keyword evidence="1" id="KW-0812">Transmembrane</keyword>
<dbReference type="Proteomes" id="UP000694866">
    <property type="component" value="Unplaced"/>
</dbReference>
<evidence type="ECO:0000259" key="3">
    <source>
        <dbReference type="PROSITE" id="PS50835"/>
    </source>
</evidence>
<dbReference type="AlphaFoldDB" id="A0A9R1SUW3"/>
<protein>
    <submittedName>
        <fullName evidence="5">Uncharacterized protein isoform X1</fullName>
    </submittedName>
</protein>
<keyword evidence="1" id="KW-1133">Transmembrane helix</keyword>
<organism evidence="4 5">
    <name type="scientific">Fopius arisanus</name>
    <dbReference type="NCBI Taxonomy" id="64838"/>
    <lineage>
        <taxon>Eukaryota</taxon>
        <taxon>Metazoa</taxon>
        <taxon>Ecdysozoa</taxon>
        <taxon>Arthropoda</taxon>
        <taxon>Hexapoda</taxon>
        <taxon>Insecta</taxon>
        <taxon>Pterygota</taxon>
        <taxon>Neoptera</taxon>
        <taxon>Endopterygota</taxon>
        <taxon>Hymenoptera</taxon>
        <taxon>Apocrita</taxon>
        <taxon>Ichneumonoidea</taxon>
        <taxon>Braconidae</taxon>
        <taxon>Opiinae</taxon>
        <taxon>Fopius</taxon>
    </lineage>
</organism>
<dbReference type="KEGG" id="fas:105263223"/>
<dbReference type="SUPFAM" id="SSF48726">
    <property type="entry name" value="Immunoglobulin"/>
    <property type="match status" value="1"/>
</dbReference>
<evidence type="ECO:0000313" key="5">
    <source>
        <dbReference type="RefSeq" id="XP_011297577.1"/>
    </source>
</evidence>
<gene>
    <name evidence="5" type="primary">LOC105263223</name>
</gene>
<dbReference type="InterPro" id="IPR013783">
    <property type="entry name" value="Ig-like_fold"/>
</dbReference>
<dbReference type="RefSeq" id="XP_011297577.1">
    <property type="nucleotide sequence ID" value="XM_011299275.1"/>
</dbReference>
<dbReference type="InterPro" id="IPR007110">
    <property type="entry name" value="Ig-like_dom"/>
</dbReference>
<feature type="domain" description="Ig-like" evidence="3">
    <location>
        <begin position="543"/>
        <end position="638"/>
    </location>
</feature>
<feature type="signal peptide" evidence="2">
    <location>
        <begin position="1"/>
        <end position="20"/>
    </location>
</feature>
<dbReference type="SMART" id="SM00409">
    <property type="entry name" value="IG"/>
    <property type="match status" value="2"/>
</dbReference>
<dbReference type="Gene3D" id="2.60.40.10">
    <property type="entry name" value="Immunoglobulins"/>
    <property type="match status" value="1"/>
</dbReference>
<dbReference type="InterPro" id="IPR036179">
    <property type="entry name" value="Ig-like_dom_sf"/>
</dbReference>
<keyword evidence="1" id="KW-0472">Membrane</keyword>
<name>A0A9R1SUW3_9HYME</name>
<reference evidence="5" key="1">
    <citation type="submission" date="2025-08" db="UniProtKB">
        <authorList>
            <consortium name="RefSeq"/>
        </authorList>
    </citation>
    <scope>IDENTIFICATION</scope>
    <source>
        <strain evidence="5">USDA-PBARC FA_bdor</strain>
        <tissue evidence="5">Whole organism</tissue>
    </source>
</reference>
<feature type="chain" id="PRO_5040348037" evidence="2">
    <location>
        <begin position="21"/>
        <end position="724"/>
    </location>
</feature>
<dbReference type="GeneID" id="105263223"/>
<sequence length="724" mass="81196">MRWSILLSLFLAIQTELVLAEGKGAELARRYALQDDDVSSWKKVEKAEQPLSKSKSISVNKKDISVGIPIDFELDIWGTAERCVAMHNDVFYEIYPNMNLTSASSDKQGNACGFTLHIGWEYAGNWTLTGYYQESNKSVSYSSFYELRVYKRAIVQPSPEVTLRSGYATFYLPSVFDNPTSCQIKNDEGKTYELLNPIDPAEGIELYKICGVRMRYDKSRLGRWTITQSRGNYNEIMATFRIYEAFDTERPKIQTQLIWERGASETLELTARDATYCDVVTPDGVVIPLSYECKYTLNVTDKHAGVWKGRHGSVHSMKLVEEEYNVEVWNPEALEISVSYEDDGVNMLCRTGLRSLSNCMFKSPNGTVISLQAGVGDGNYEYYGTGFALASRNQPKKRAECGLMIRNPSAYDYGVWKCSMKDISVRKKEITLQGLIDVQNSKGKRLDGEIVSSSPVYVKRGSEFVIRCSTNAPLNFCWMRSPNGTMYSVTKNERGGNLLRYNGEGLSMGVCGAVVENADDTHRGDWSCRLGVVGAAEVESIVPVTVTESELISEIENISTHQGKSTILSCRTLPSSEATIDYCRWVRPNGDGIYRNTASRYVTRQKNDGCMLTLNAVADEDFGTWTCLARLTTGSDVEVWSKIELKEKLDTAIAANATLRTVAFALLGAILICGIFVIIAMYYRKNRQTSTPAYDINYFYPKNPDVKVIPFFTDTKIPEKIAKQ</sequence>